<proteinExistence type="predicted"/>
<dbReference type="EMBL" id="BQNB010013678">
    <property type="protein sequence ID" value="GJT18942.1"/>
    <property type="molecule type" value="Genomic_DNA"/>
</dbReference>
<accession>A0ABQ5BYS2</accession>
<reference evidence="2" key="1">
    <citation type="journal article" date="2022" name="Int. J. Mol. Sci.">
        <title>Draft Genome of Tanacetum Coccineum: Genomic Comparison of Closely Related Tanacetum-Family Plants.</title>
        <authorList>
            <person name="Yamashiro T."/>
            <person name="Shiraishi A."/>
            <person name="Nakayama K."/>
            <person name="Satake H."/>
        </authorList>
    </citation>
    <scope>NUCLEOTIDE SEQUENCE</scope>
</reference>
<evidence type="ECO:0000313" key="2">
    <source>
        <dbReference type="EMBL" id="GJT18942.1"/>
    </source>
</evidence>
<feature type="region of interest" description="Disordered" evidence="1">
    <location>
        <begin position="181"/>
        <end position="275"/>
    </location>
</feature>
<evidence type="ECO:0000256" key="1">
    <source>
        <dbReference type="SAM" id="MobiDB-lite"/>
    </source>
</evidence>
<feature type="compositionally biased region" description="Basic and acidic residues" evidence="1">
    <location>
        <begin position="199"/>
        <end position="210"/>
    </location>
</feature>
<organism evidence="2 3">
    <name type="scientific">Tanacetum coccineum</name>
    <dbReference type="NCBI Taxonomy" id="301880"/>
    <lineage>
        <taxon>Eukaryota</taxon>
        <taxon>Viridiplantae</taxon>
        <taxon>Streptophyta</taxon>
        <taxon>Embryophyta</taxon>
        <taxon>Tracheophyta</taxon>
        <taxon>Spermatophyta</taxon>
        <taxon>Magnoliopsida</taxon>
        <taxon>eudicotyledons</taxon>
        <taxon>Gunneridae</taxon>
        <taxon>Pentapetalae</taxon>
        <taxon>asterids</taxon>
        <taxon>campanulids</taxon>
        <taxon>Asterales</taxon>
        <taxon>Asteraceae</taxon>
        <taxon>Asteroideae</taxon>
        <taxon>Anthemideae</taxon>
        <taxon>Anthemidinae</taxon>
        <taxon>Tanacetum</taxon>
    </lineage>
</organism>
<gene>
    <name evidence="2" type="ORF">Tco_0877648</name>
</gene>
<protein>
    <recommendedName>
        <fullName evidence="4">Synaptobrevin, longin-like domain protein</fullName>
    </recommendedName>
</protein>
<sequence>MAALRYRDEHNKVGYLQKPKGSDDYHQILDFLGASHIRYALTHDPIIFDSLVKQFWSTATLRSPELGPPAILATIDKTPYTITEESVRSQLQLVDDGGIDDLPIVEIYSGMDNLGYVTEGKLTFFKNKFSPQWRFLVHTLLHCLSTKSGSWDQFGSSIAVALIWQTMPLLDAMLSQAQEGKGAGADVQAVPPPIPETIPETRHESDHSQDHVSTPTRPQATPYVAPIFEHDQQTKPNIASSSRIHETEDDSLGGSFHVSPPRFTQVSPTGHASRGAEDHITLSVLSSAVSTLVKKVHSLETELKAHKKLFKDVVPKLVKKVKALEVKLKNKKRKVVLKRCLKGKRCSVEEPTSTQDKTFKQLEEERLGWEAAQRLQAQELADLEKQRAESLMKDANLARQMSQDFEMTEDQRKRQQEVLASAANYSDAAWDIILARLQENPDLSTIIFGVDFTDDDFAAKMVALVNS</sequence>
<dbReference type="Proteomes" id="UP001151760">
    <property type="component" value="Unassembled WGS sequence"/>
</dbReference>
<comment type="caution">
    <text evidence="2">The sequence shown here is derived from an EMBL/GenBank/DDBJ whole genome shotgun (WGS) entry which is preliminary data.</text>
</comment>
<reference evidence="2" key="2">
    <citation type="submission" date="2022-01" db="EMBL/GenBank/DDBJ databases">
        <authorList>
            <person name="Yamashiro T."/>
            <person name="Shiraishi A."/>
            <person name="Satake H."/>
            <person name="Nakayama K."/>
        </authorList>
    </citation>
    <scope>NUCLEOTIDE SEQUENCE</scope>
</reference>
<keyword evidence="3" id="KW-1185">Reference proteome</keyword>
<evidence type="ECO:0000313" key="3">
    <source>
        <dbReference type="Proteomes" id="UP001151760"/>
    </source>
</evidence>
<evidence type="ECO:0008006" key="4">
    <source>
        <dbReference type="Google" id="ProtNLM"/>
    </source>
</evidence>
<name>A0ABQ5BYS2_9ASTR</name>